<dbReference type="CDD" id="cd06422">
    <property type="entry name" value="NTP_transferase_like_1"/>
    <property type="match status" value="1"/>
</dbReference>
<name>A0A8J7MED4_9BACT</name>
<dbReference type="InterPro" id="IPR050486">
    <property type="entry name" value="Mannose-1P_guanyltransferase"/>
</dbReference>
<keyword evidence="2" id="KW-0808">Transferase</keyword>
<dbReference type="Gene3D" id="3.90.550.10">
    <property type="entry name" value="Spore Coat Polysaccharide Biosynthesis Protein SpsA, Chain A"/>
    <property type="match status" value="1"/>
</dbReference>
<keyword evidence="3" id="KW-1185">Reference proteome</keyword>
<gene>
    <name evidence="2" type="ORF">JIN82_08390</name>
</gene>
<dbReference type="Gene3D" id="2.160.10.10">
    <property type="entry name" value="Hexapeptide repeat proteins"/>
    <property type="match status" value="1"/>
</dbReference>
<feature type="domain" description="Nucleotidyl transferase" evidence="1">
    <location>
        <begin position="4"/>
        <end position="225"/>
    </location>
</feature>
<evidence type="ECO:0000313" key="2">
    <source>
        <dbReference type="EMBL" id="MBK1791167.1"/>
    </source>
</evidence>
<sequence>MIKKAFILGAGLGTRLQPLTHFLPKPLVPLFNRPMIMRTLEQCYAAGIREFAINTHHLPDAWEKAFPDQQFRGCPVHFFHEEKLLETGGGLKNIETFFAGEPVLVYNGDILSTLPLQQLIDHHLAAGLTTTLALRSNGPIQNITVEGPLVTDLRNQLSEEKSSHQFTGIYITEAKILDLIPAGEKISVIPAFLELAKKSQLGACCLDDGDWFDIGTVDAYREIHTTSQPADGESRIHPEADIHPTAEICNSIIGSSVPADCKITDSIIWPDCQLEKGATITSSIITQ</sequence>
<evidence type="ECO:0000313" key="3">
    <source>
        <dbReference type="Proteomes" id="UP000624703"/>
    </source>
</evidence>
<dbReference type="InterPro" id="IPR005835">
    <property type="entry name" value="NTP_transferase_dom"/>
</dbReference>
<evidence type="ECO:0000259" key="1">
    <source>
        <dbReference type="Pfam" id="PF00483"/>
    </source>
</evidence>
<dbReference type="PANTHER" id="PTHR22572">
    <property type="entry name" value="SUGAR-1-PHOSPHATE GUANYL TRANSFERASE"/>
    <property type="match status" value="1"/>
</dbReference>
<dbReference type="Pfam" id="PF00483">
    <property type="entry name" value="NTP_transferase"/>
    <property type="match status" value="1"/>
</dbReference>
<dbReference type="SUPFAM" id="SSF51161">
    <property type="entry name" value="Trimeric LpxA-like enzymes"/>
    <property type="match status" value="1"/>
</dbReference>
<reference evidence="2" key="1">
    <citation type="submission" date="2021-01" db="EMBL/GenBank/DDBJ databases">
        <title>Modified the classification status of verrucomicrobia.</title>
        <authorList>
            <person name="Feng X."/>
        </authorList>
    </citation>
    <scope>NUCLEOTIDE SEQUENCE</scope>
    <source>
        <strain evidence="2">_KCTC 22039</strain>
    </source>
</reference>
<organism evidence="2 3">
    <name type="scientific">Persicirhabdus sediminis</name>
    <dbReference type="NCBI Taxonomy" id="454144"/>
    <lineage>
        <taxon>Bacteria</taxon>
        <taxon>Pseudomonadati</taxon>
        <taxon>Verrucomicrobiota</taxon>
        <taxon>Verrucomicrobiia</taxon>
        <taxon>Verrucomicrobiales</taxon>
        <taxon>Verrucomicrobiaceae</taxon>
        <taxon>Persicirhabdus</taxon>
    </lineage>
</organism>
<proteinExistence type="predicted"/>
<accession>A0A8J7MED4</accession>
<dbReference type="InterPro" id="IPR029044">
    <property type="entry name" value="Nucleotide-diphossugar_trans"/>
</dbReference>
<dbReference type="SUPFAM" id="SSF53448">
    <property type="entry name" value="Nucleotide-diphospho-sugar transferases"/>
    <property type="match status" value="1"/>
</dbReference>
<dbReference type="GO" id="GO:0016740">
    <property type="term" value="F:transferase activity"/>
    <property type="evidence" value="ECO:0007669"/>
    <property type="project" value="UniProtKB-KW"/>
</dbReference>
<dbReference type="EMBL" id="JAENIM010000039">
    <property type="protein sequence ID" value="MBK1791167.1"/>
    <property type="molecule type" value="Genomic_DNA"/>
</dbReference>
<dbReference type="InterPro" id="IPR011004">
    <property type="entry name" value="Trimer_LpxA-like_sf"/>
</dbReference>
<dbReference type="AlphaFoldDB" id="A0A8J7MED4"/>
<comment type="caution">
    <text evidence="2">The sequence shown here is derived from an EMBL/GenBank/DDBJ whole genome shotgun (WGS) entry which is preliminary data.</text>
</comment>
<dbReference type="RefSeq" id="WP_200311181.1">
    <property type="nucleotide sequence ID" value="NZ_JAENIM010000039.1"/>
</dbReference>
<dbReference type="Proteomes" id="UP000624703">
    <property type="component" value="Unassembled WGS sequence"/>
</dbReference>
<protein>
    <submittedName>
        <fullName evidence="2">NTP transferase domain-containing protein</fullName>
    </submittedName>
</protein>